<sequence>MKIQKPWARNQKLNHSDTPLGIYSISKDLAPPSLPGHNVGLAPPGDVSSGWAPALGGELRGVLAARLSRSLGLEPERVRCSEPCRPRIITLLAGVCLGLQGKLKHIIHTGNLPSQVKNTAQPTL</sequence>
<reference evidence="2" key="1">
    <citation type="journal article" date="2016" name="Nature">
        <title>Genome evolution in the allotetraploid frog Xenopus laevis.</title>
        <authorList>
            <person name="Session A.M."/>
            <person name="Uno Y."/>
            <person name="Kwon T."/>
            <person name="Chapman J.A."/>
            <person name="Toyoda A."/>
            <person name="Takahashi S."/>
            <person name="Fukui A."/>
            <person name="Hikosaka A."/>
            <person name="Suzuki A."/>
            <person name="Kondo M."/>
            <person name="van Heeringen S.J."/>
            <person name="Quigley I."/>
            <person name="Heinz S."/>
            <person name="Ogino H."/>
            <person name="Ochi H."/>
            <person name="Hellsten U."/>
            <person name="Lyons J.B."/>
            <person name="Simakov O."/>
            <person name="Putnam N."/>
            <person name="Stites J."/>
            <person name="Kuroki Y."/>
            <person name="Tanaka T."/>
            <person name="Michiue T."/>
            <person name="Watanabe M."/>
            <person name="Bogdanovic O."/>
            <person name="Lister R."/>
            <person name="Georgiou G."/>
            <person name="Paranjpe S.S."/>
            <person name="van Kruijsbergen I."/>
            <person name="Shu S."/>
            <person name="Carlson J."/>
            <person name="Kinoshita T."/>
            <person name="Ohta Y."/>
            <person name="Mawaribuchi S."/>
            <person name="Jenkins J."/>
            <person name="Grimwood J."/>
            <person name="Schmutz J."/>
            <person name="Mitros T."/>
            <person name="Mozaffari S.V."/>
            <person name="Suzuki Y."/>
            <person name="Haramoto Y."/>
            <person name="Yamamoto T.S."/>
            <person name="Takagi C."/>
            <person name="Heald R."/>
            <person name="Miller K."/>
            <person name="Haudenschild C."/>
            <person name="Kitzman J."/>
            <person name="Nakayama T."/>
            <person name="Izutsu Y."/>
            <person name="Robert J."/>
            <person name="Fortriede J."/>
            <person name="Burns K."/>
            <person name="Lotay V."/>
            <person name="Karimi K."/>
            <person name="Yasuoka Y."/>
            <person name="Dichmann D.S."/>
            <person name="Flajnik M.F."/>
            <person name="Houston D.W."/>
            <person name="Shendure J."/>
            <person name="DuPasquier L."/>
            <person name="Vize P.D."/>
            <person name="Zorn A.M."/>
            <person name="Ito M."/>
            <person name="Marcotte E.M."/>
            <person name="Wallingford J.B."/>
            <person name="Ito Y."/>
            <person name="Asashima M."/>
            <person name="Ueno N."/>
            <person name="Matsuda Y."/>
            <person name="Veenstra G.J."/>
            <person name="Fujiyama A."/>
            <person name="Harland R.M."/>
            <person name="Taira M."/>
            <person name="Rokhsar D.S."/>
        </authorList>
    </citation>
    <scope>NUCLEOTIDE SEQUENCE [LARGE SCALE GENOMIC DNA]</scope>
    <source>
        <strain evidence="2">J</strain>
    </source>
</reference>
<protein>
    <submittedName>
        <fullName evidence="1">Uncharacterized protein</fullName>
    </submittedName>
</protein>
<gene>
    <name evidence="1" type="ORF">XELAEV_18029449mg</name>
</gene>
<evidence type="ECO:0000313" key="1">
    <source>
        <dbReference type="EMBL" id="OCT78340.1"/>
    </source>
</evidence>
<dbReference type="Proteomes" id="UP000694892">
    <property type="component" value="Chromosome 5S"/>
</dbReference>
<evidence type="ECO:0000313" key="2">
    <source>
        <dbReference type="Proteomes" id="UP000694892"/>
    </source>
</evidence>
<organism evidence="1 2">
    <name type="scientific">Xenopus laevis</name>
    <name type="common">African clawed frog</name>
    <dbReference type="NCBI Taxonomy" id="8355"/>
    <lineage>
        <taxon>Eukaryota</taxon>
        <taxon>Metazoa</taxon>
        <taxon>Chordata</taxon>
        <taxon>Craniata</taxon>
        <taxon>Vertebrata</taxon>
        <taxon>Euteleostomi</taxon>
        <taxon>Amphibia</taxon>
        <taxon>Batrachia</taxon>
        <taxon>Anura</taxon>
        <taxon>Pipoidea</taxon>
        <taxon>Pipidae</taxon>
        <taxon>Xenopodinae</taxon>
        <taxon>Xenopus</taxon>
        <taxon>Xenopus</taxon>
    </lineage>
</organism>
<proteinExistence type="predicted"/>
<name>A0A974CRN3_XENLA</name>
<accession>A0A974CRN3</accession>
<dbReference type="AlphaFoldDB" id="A0A974CRN3"/>
<dbReference type="EMBL" id="CM004475">
    <property type="protein sequence ID" value="OCT78340.1"/>
    <property type="molecule type" value="Genomic_DNA"/>
</dbReference>